<comment type="caution">
    <text evidence="2">The sequence shown here is derived from an EMBL/GenBank/DDBJ whole genome shotgun (WGS) entry which is preliminary data.</text>
</comment>
<evidence type="ECO:0000313" key="3">
    <source>
        <dbReference type="Proteomes" id="UP000295509"/>
    </source>
</evidence>
<proteinExistence type="predicted"/>
<protein>
    <submittedName>
        <fullName evidence="2">HD domain-containing protein</fullName>
    </submittedName>
</protein>
<organism evidence="2 3">
    <name type="scientific">Paraburkholderia rhizosphaerae</name>
    <dbReference type="NCBI Taxonomy" id="480658"/>
    <lineage>
        <taxon>Bacteria</taxon>
        <taxon>Pseudomonadati</taxon>
        <taxon>Pseudomonadota</taxon>
        <taxon>Betaproteobacteria</taxon>
        <taxon>Burkholderiales</taxon>
        <taxon>Burkholderiaceae</taxon>
        <taxon>Paraburkholderia</taxon>
    </lineage>
</organism>
<reference evidence="2 3" key="1">
    <citation type="submission" date="2019-03" db="EMBL/GenBank/DDBJ databases">
        <title>Genomic Encyclopedia of Type Strains, Phase III (KMG-III): the genomes of soil and plant-associated and newly described type strains.</title>
        <authorList>
            <person name="Whitman W."/>
        </authorList>
    </citation>
    <scope>NUCLEOTIDE SEQUENCE [LARGE SCALE GENOMIC DNA]</scope>
    <source>
        <strain evidence="2 3">LMG 29544</strain>
    </source>
</reference>
<evidence type="ECO:0000313" key="2">
    <source>
        <dbReference type="EMBL" id="TDY50796.1"/>
    </source>
</evidence>
<name>A0A4R8LVU0_9BURK</name>
<dbReference type="SUPFAM" id="SSF109604">
    <property type="entry name" value="HD-domain/PDEase-like"/>
    <property type="match status" value="1"/>
</dbReference>
<dbReference type="PANTHER" id="PTHR35569:SF1">
    <property type="entry name" value="CYANAMIDE HYDRATASE DDI2-RELATED"/>
    <property type="match status" value="1"/>
</dbReference>
<dbReference type="Proteomes" id="UP000295509">
    <property type="component" value="Unassembled WGS sequence"/>
</dbReference>
<keyword evidence="3" id="KW-1185">Reference proteome</keyword>
<sequence>MTLGEISGVTIPDSKLAQEVTEFVRDTESDLLFDHSTRVYYWSAFAAQRKGVVCDPELLYTSAMFHDLGLTDTFRESQLRFEVDGANAARDFLRRHGIAESDISSVWFAIALHTTPGIPQHLDPLGALTAEGVMMDLVGMGYDEFSDEQRRAIVARYPHPSNYAEDMLQSLYEGLRHRPQTTQRTGLADVMAEKDPHFQRSDFCSLMRRSRWVVRD</sequence>
<dbReference type="PANTHER" id="PTHR35569">
    <property type="entry name" value="CYANAMIDE HYDRATASE DDI2-RELATED"/>
    <property type="match status" value="1"/>
</dbReference>
<accession>A0A4R8LVU0</accession>
<dbReference type="Gene3D" id="1.10.3210.10">
    <property type="entry name" value="Hypothetical protein af1432"/>
    <property type="match status" value="1"/>
</dbReference>
<dbReference type="InterPro" id="IPR006674">
    <property type="entry name" value="HD_domain"/>
</dbReference>
<dbReference type="CDD" id="cd00077">
    <property type="entry name" value="HDc"/>
    <property type="match status" value="1"/>
</dbReference>
<dbReference type="Pfam" id="PF01966">
    <property type="entry name" value="HD"/>
    <property type="match status" value="1"/>
</dbReference>
<gene>
    <name evidence="2" type="ORF">BX592_10831</name>
</gene>
<feature type="domain" description="HD" evidence="1">
    <location>
        <begin position="33"/>
        <end position="120"/>
    </location>
</feature>
<dbReference type="RefSeq" id="WP_134192052.1">
    <property type="nucleotide sequence ID" value="NZ_JBHLUW010000003.1"/>
</dbReference>
<dbReference type="AlphaFoldDB" id="A0A4R8LVU0"/>
<dbReference type="InterPro" id="IPR003607">
    <property type="entry name" value="HD/PDEase_dom"/>
</dbReference>
<dbReference type="EMBL" id="SORE01000008">
    <property type="protein sequence ID" value="TDY50796.1"/>
    <property type="molecule type" value="Genomic_DNA"/>
</dbReference>
<evidence type="ECO:0000259" key="1">
    <source>
        <dbReference type="Pfam" id="PF01966"/>
    </source>
</evidence>
<dbReference type="OrthoDB" id="8478129at2"/>